<name>A0A6H5IDS5_9HYME</name>
<dbReference type="EMBL" id="CADCXV010000752">
    <property type="protein sequence ID" value="CAB0034712.1"/>
    <property type="molecule type" value="Genomic_DNA"/>
</dbReference>
<dbReference type="AlphaFoldDB" id="A0A6H5IDS5"/>
<proteinExistence type="predicted"/>
<gene>
    <name evidence="2" type="ORF">TBRA_LOCUS6610</name>
</gene>
<sequence length="401" mass="46167">MKRSSDATLVALRNAVQVWNSAGKKKEHVTVCTQVTSELIAGQKLDVRVTKRDVIMIPACRAARRQERKKRIHVRKEDKRLQYPENTSEVLPSLRVSNRTDQVKDNPESKVKERMPWVITPIAFTRRTAKYVPTPRRVLERLHLERARRAKRQQEADERRRRHYVDQVEDIFAEGKPITDEDYEKCSAPERMFVNKLYAILILISINECQTGSYRRGTRQRTPSPVEGRRPNGGGEPVVEDEMRAMLEQLVAARQPVEELDGQAFKEVFRGSPEEETLLLEEGEATATLRRSEEAVEGSARVPPPPLAPVQEPCALPVPPAVQQVSYVAGLHGLVFQPFVEQQQRLPQAGSLFKGQQQRRLRRPNGQQEEQQQHHRQLPQLQKREERQEQQHQQEEPGVEV</sequence>
<protein>
    <submittedName>
        <fullName evidence="2">Uncharacterized protein</fullName>
    </submittedName>
</protein>
<dbReference type="Proteomes" id="UP000479190">
    <property type="component" value="Unassembled WGS sequence"/>
</dbReference>
<feature type="region of interest" description="Disordered" evidence="1">
    <location>
        <begin position="354"/>
        <end position="401"/>
    </location>
</feature>
<feature type="region of interest" description="Disordered" evidence="1">
    <location>
        <begin position="213"/>
        <end position="237"/>
    </location>
</feature>
<evidence type="ECO:0000256" key="1">
    <source>
        <dbReference type="SAM" id="MobiDB-lite"/>
    </source>
</evidence>
<evidence type="ECO:0000313" key="3">
    <source>
        <dbReference type="Proteomes" id="UP000479190"/>
    </source>
</evidence>
<reference evidence="2 3" key="1">
    <citation type="submission" date="2020-02" db="EMBL/GenBank/DDBJ databases">
        <authorList>
            <person name="Ferguson B K."/>
        </authorList>
    </citation>
    <scope>NUCLEOTIDE SEQUENCE [LARGE SCALE GENOMIC DNA]</scope>
</reference>
<organism evidence="2 3">
    <name type="scientific">Trichogramma brassicae</name>
    <dbReference type="NCBI Taxonomy" id="86971"/>
    <lineage>
        <taxon>Eukaryota</taxon>
        <taxon>Metazoa</taxon>
        <taxon>Ecdysozoa</taxon>
        <taxon>Arthropoda</taxon>
        <taxon>Hexapoda</taxon>
        <taxon>Insecta</taxon>
        <taxon>Pterygota</taxon>
        <taxon>Neoptera</taxon>
        <taxon>Endopterygota</taxon>
        <taxon>Hymenoptera</taxon>
        <taxon>Apocrita</taxon>
        <taxon>Proctotrupomorpha</taxon>
        <taxon>Chalcidoidea</taxon>
        <taxon>Trichogrammatidae</taxon>
        <taxon>Trichogramma</taxon>
    </lineage>
</organism>
<feature type="compositionally biased region" description="Basic and acidic residues" evidence="1">
    <location>
        <begin position="382"/>
        <end position="395"/>
    </location>
</feature>
<keyword evidence="3" id="KW-1185">Reference proteome</keyword>
<evidence type="ECO:0000313" key="2">
    <source>
        <dbReference type="EMBL" id="CAB0034712.1"/>
    </source>
</evidence>
<accession>A0A6H5IDS5</accession>